<accession>A0A5C7EH23</accession>
<dbReference type="InParanoid" id="A0A5C7EH23"/>
<gene>
    <name evidence="1" type="ORF">FR698_09540</name>
</gene>
<dbReference type="Proteomes" id="UP000321201">
    <property type="component" value="Unassembled WGS sequence"/>
</dbReference>
<evidence type="ECO:0000313" key="2">
    <source>
        <dbReference type="Proteomes" id="UP000321201"/>
    </source>
</evidence>
<organism evidence="1 2">
    <name type="scientific">Pelomicrobium methylotrophicum</name>
    <dbReference type="NCBI Taxonomy" id="2602750"/>
    <lineage>
        <taxon>Bacteria</taxon>
        <taxon>Pseudomonadati</taxon>
        <taxon>Pseudomonadota</taxon>
        <taxon>Hydrogenophilia</taxon>
        <taxon>Hydrogenophilia incertae sedis</taxon>
        <taxon>Pelomicrobium</taxon>
    </lineage>
</organism>
<evidence type="ECO:0000313" key="1">
    <source>
        <dbReference type="EMBL" id="TXF11572.1"/>
    </source>
</evidence>
<keyword evidence="2" id="KW-1185">Reference proteome</keyword>
<protein>
    <submittedName>
        <fullName evidence="1">Uncharacterized protein</fullName>
    </submittedName>
</protein>
<dbReference type="EMBL" id="VPFL01000012">
    <property type="protein sequence ID" value="TXF11572.1"/>
    <property type="molecule type" value="Genomic_DNA"/>
</dbReference>
<name>A0A5C7EH23_9PROT</name>
<proteinExistence type="predicted"/>
<comment type="caution">
    <text evidence="1">The sequence shown here is derived from an EMBL/GenBank/DDBJ whole genome shotgun (WGS) entry which is preliminary data.</text>
</comment>
<reference evidence="1 2" key="1">
    <citation type="submission" date="2019-08" db="EMBL/GenBank/DDBJ databases">
        <title>Pelomicrobium methylotrophicum gen. nov., sp. nov. a moderately thermophilic, facultatively anaerobic, lithoautotrophic and methylotrophic bacterium isolated from a terrestrial mud volcano.</title>
        <authorList>
            <person name="Slobodkina G.B."/>
            <person name="Merkel A.Y."/>
            <person name="Slobodkin A.I."/>
        </authorList>
    </citation>
    <scope>NUCLEOTIDE SEQUENCE [LARGE SCALE GENOMIC DNA]</scope>
    <source>
        <strain evidence="1 2">SM250</strain>
    </source>
</reference>
<sequence>MAAAAFFGGAVGGGVAVYVTASAASSGNQCAELAEALGVGPKAKEEYKKHLEMIESIRRKQDEAVILMEKNAKGAR</sequence>
<dbReference type="AlphaFoldDB" id="A0A5C7EH23"/>